<comment type="subcellular location">
    <subcellularLocation>
        <location evidence="5">Cell membrane</location>
        <topology evidence="5">Multi-pass membrane protein</topology>
    </subcellularLocation>
    <subcellularLocation>
        <location evidence="1">Membrane</location>
        <topology evidence="1">Multi-pass membrane protein</topology>
    </subcellularLocation>
</comment>
<keyword evidence="2 5" id="KW-0812">Transmembrane</keyword>
<reference evidence="7 8" key="1">
    <citation type="submission" date="2019-06" db="EMBL/GenBank/DDBJ databases">
        <title>Sequencing the genomes of 1000 actinobacteria strains.</title>
        <authorList>
            <person name="Klenk H.-P."/>
        </authorList>
    </citation>
    <scope>NUCLEOTIDE SEQUENCE [LARGE SCALE GENOMIC DNA]</scope>
    <source>
        <strain evidence="7 8">DSM 45928</strain>
    </source>
</reference>
<evidence type="ECO:0000256" key="1">
    <source>
        <dbReference type="ARBA" id="ARBA00004141"/>
    </source>
</evidence>
<dbReference type="InterPro" id="IPR000515">
    <property type="entry name" value="MetI-like"/>
</dbReference>
<feature type="transmembrane region" description="Helical" evidence="5">
    <location>
        <begin position="210"/>
        <end position="230"/>
    </location>
</feature>
<evidence type="ECO:0000256" key="5">
    <source>
        <dbReference type="RuleBase" id="RU363032"/>
    </source>
</evidence>
<dbReference type="EMBL" id="VFOW01000001">
    <property type="protein sequence ID" value="TQL76094.1"/>
    <property type="molecule type" value="Genomic_DNA"/>
</dbReference>
<dbReference type="Gene3D" id="1.10.3720.10">
    <property type="entry name" value="MetI-like"/>
    <property type="match status" value="1"/>
</dbReference>
<dbReference type="AlphaFoldDB" id="A0A543AU40"/>
<evidence type="ECO:0000256" key="3">
    <source>
        <dbReference type="ARBA" id="ARBA00022989"/>
    </source>
</evidence>
<evidence type="ECO:0000256" key="2">
    <source>
        <dbReference type="ARBA" id="ARBA00022692"/>
    </source>
</evidence>
<dbReference type="InParanoid" id="A0A543AU40"/>
<name>A0A543AU40_9ACTN</name>
<feature type="domain" description="ABC transmembrane type-1" evidence="6">
    <location>
        <begin position="163"/>
        <end position="378"/>
    </location>
</feature>
<dbReference type="CDD" id="cd06261">
    <property type="entry name" value="TM_PBP2"/>
    <property type="match status" value="1"/>
</dbReference>
<dbReference type="PANTHER" id="PTHR43376:SF1">
    <property type="entry name" value="OLIGOPEPTIDE TRANSPORT SYSTEM PERMEASE PROTEIN"/>
    <property type="match status" value="1"/>
</dbReference>
<accession>A0A543AU40</accession>
<dbReference type="PROSITE" id="PS50928">
    <property type="entry name" value="ABC_TM1"/>
    <property type="match status" value="1"/>
</dbReference>
<dbReference type="GO" id="GO:0055085">
    <property type="term" value="P:transmembrane transport"/>
    <property type="evidence" value="ECO:0007669"/>
    <property type="project" value="InterPro"/>
</dbReference>
<feature type="transmembrane region" description="Helical" evidence="5">
    <location>
        <begin position="313"/>
        <end position="339"/>
    </location>
</feature>
<evidence type="ECO:0000256" key="4">
    <source>
        <dbReference type="ARBA" id="ARBA00023136"/>
    </source>
</evidence>
<feature type="transmembrane region" description="Helical" evidence="5">
    <location>
        <begin position="49"/>
        <end position="67"/>
    </location>
</feature>
<dbReference type="Proteomes" id="UP000317043">
    <property type="component" value="Unassembled WGS sequence"/>
</dbReference>
<evidence type="ECO:0000313" key="7">
    <source>
        <dbReference type="EMBL" id="TQL76094.1"/>
    </source>
</evidence>
<proteinExistence type="inferred from homology"/>
<keyword evidence="4 5" id="KW-0472">Membrane</keyword>
<evidence type="ECO:0000259" key="6">
    <source>
        <dbReference type="PROSITE" id="PS50928"/>
    </source>
</evidence>
<dbReference type="RefSeq" id="WP_246100014.1">
    <property type="nucleotide sequence ID" value="NZ_JBHTGS010000001.1"/>
</dbReference>
<evidence type="ECO:0000313" key="8">
    <source>
        <dbReference type="Proteomes" id="UP000317043"/>
    </source>
</evidence>
<dbReference type="Pfam" id="PF00528">
    <property type="entry name" value="BPD_transp_1"/>
    <property type="match status" value="1"/>
</dbReference>
<gene>
    <name evidence="7" type="ORF">FB566_1614</name>
</gene>
<feature type="transmembrane region" description="Helical" evidence="5">
    <location>
        <begin position="165"/>
        <end position="190"/>
    </location>
</feature>
<keyword evidence="8" id="KW-1185">Reference proteome</keyword>
<keyword evidence="3 5" id="KW-1133">Transmembrane helix</keyword>
<dbReference type="SUPFAM" id="SSF161098">
    <property type="entry name" value="MetI-like"/>
    <property type="match status" value="1"/>
</dbReference>
<keyword evidence="5" id="KW-0813">Transport</keyword>
<organism evidence="7 8">
    <name type="scientific">Stackebrandtia endophytica</name>
    <dbReference type="NCBI Taxonomy" id="1496996"/>
    <lineage>
        <taxon>Bacteria</taxon>
        <taxon>Bacillati</taxon>
        <taxon>Actinomycetota</taxon>
        <taxon>Actinomycetes</taxon>
        <taxon>Glycomycetales</taxon>
        <taxon>Glycomycetaceae</taxon>
        <taxon>Stackebrandtia</taxon>
    </lineage>
</organism>
<feature type="transmembrane region" description="Helical" evidence="5">
    <location>
        <begin position="25"/>
        <end position="43"/>
    </location>
</feature>
<dbReference type="InterPro" id="IPR035906">
    <property type="entry name" value="MetI-like_sf"/>
</dbReference>
<comment type="caution">
    <text evidence="7">The sequence shown here is derived from an EMBL/GenBank/DDBJ whole genome shotgun (WGS) entry which is preliminary data.</text>
</comment>
<feature type="transmembrane region" description="Helical" evidence="5">
    <location>
        <begin position="255"/>
        <end position="277"/>
    </location>
</feature>
<feature type="transmembrane region" description="Helical" evidence="5">
    <location>
        <begin position="359"/>
        <end position="378"/>
    </location>
</feature>
<protein>
    <submittedName>
        <fullName evidence="7">Peptide/nickel transport system permease protein</fullName>
    </submittedName>
</protein>
<comment type="similarity">
    <text evidence="5">Belongs to the binding-protein-dependent transport system permease family.</text>
</comment>
<sequence length="398" mass="42676">MVATDTDAEEAATLPRRRYGGWSRLAAGAAVWLVSAVGSYLLGLGWISTLLIATFIASVTCYWGSYLTKRVARAVLAIAIVATGVFFMVRLLPGNPVDVYIAKIVAEGVPYEQAAAQAAAFYSFDPGTPLWQQYLQYMWGLLNGDFGTTLTHVPVLEKIGGHLPWTLFSVGLAMIISVSIGLLLGMIMAYRRGGVIDHSISAIGSALHAIPNYLMALMIVVIGGVQLRLFTLADIRGTYSAGQTPGLNMEFIQDAMYHATLPVLAYVLTTVGTWALIMKASTTQALGEDYVMVARARGLGGGRIGSMYVGRNAVLPLVAQIATQAGFVVGGAIFVEIIFAYNGVGYTLYRAINDRDYALIQGLLLVITITVVFANLLADLSYGLLDPRIRTAGKEEES</sequence>
<dbReference type="GO" id="GO:0005886">
    <property type="term" value="C:plasma membrane"/>
    <property type="evidence" value="ECO:0007669"/>
    <property type="project" value="UniProtKB-SubCell"/>
</dbReference>
<feature type="transmembrane region" description="Helical" evidence="5">
    <location>
        <begin position="74"/>
        <end position="92"/>
    </location>
</feature>
<dbReference type="PANTHER" id="PTHR43376">
    <property type="entry name" value="OLIGOPEPTIDE TRANSPORT SYSTEM PERMEASE PROTEIN"/>
    <property type="match status" value="1"/>
</dbReference>